<comment type="caution">
    <text evidence="1">The sequence shown here is derived from an EMBL/GenBank/DDBJ whole genome shotgun (WGS) entry which is preliminary data.</text>
</comment>
<organism evidence="1 2">
    <name type="scientific">Vermiconidia calcicola</name>
    <dbReference type="NCBI Taxonomy" id="1690605"/>
    <lineage>
        <taxon>Eukaryota</taxon>
        <taxon>Fungi</taxon>
        <taxon>Dikarya</taxon>
        <taxon>Ascomycota</taxon>
        <taxon>Pezizomycotina</taxon>
        <taxon>Dothideomycetes</taxon>
        <taxon>Dothideomycetidae</taxon>
        <taxon>Mycosphaerellales</taxon>
        <taxon>Extremaceae</taxon>
        <taxon>Vermiconidia</taxon>
    </lineage>
</organism>
<name>A0ACC3NGX1_9PEZI</name>
<dbReference type="Proteomes" id="UP001281147">
    <property type="component" value="Unassembled WGS sequence"/>
</dbReference>
<evidence type="ECO:0000313" key="2">
    <source>
        <dbReference type="Proteomes" id="UP001281147"/>
    </source>
</evidence>
<protein>
    <submittedName>
        <fullName evidence="1">Uncharacterized protein</fullName>
    </submittedName>
</protein>
<proteinExistence type="predicted"/>
<dbReference type="EMBL" id="JAUTXU010000040">
    <property type="protein sequence ID" value="KAK3716848.1"/>
    <property type="molecule type" value="Genomic_DNA"/>
</dbReference>
<keyword evidence="2" id="KW-1185">Reference proteome</keyword>
<evidence type="ECO:0000313" key="1">
    <source>
        <dbReference type="EMBL" id="KAK3716848.1"/>
    </source>
</evidence>
<gene>
    <name evidence="1" type="ORF">LTR37_006198</name>
</gene>
<accession>A0ACC3NGX1</accession>
<sequence>MSTLISSAVAGKKAAPKAPPRRRAAPPPATGKASTPISVSSAQTSVAPPSPPATQQTQPPAPAQPVELPTPAQVVEQTAPAQPPAPQAPPQIASSQRQEPTPIRIEVPPVRSTQESPAPTHPVPTRPSPPHQEQHAKQDDELPDLPIPQPSKKRAREEAAPVKETAQPAKRVKRSSARSNVTVQAAVQEEEAPAARPKATKGRNKGKRKAVQFSVDPALAATADTRAPAPKRKQTGRRSKRLSAANVVDSDAEDEPFAQDGVSQATNTTAATPRRRRRTKKAQETQPEAGAQAEAVVEDGEQAEPGAEQEQEEEDDESDPELHEIDPNTVSMYELSRNRKNYGKTSDLEKQMGQIDWAEVARKNREKIEALLTNATADKPEETTQPSSDIRETTEGPNGTADKSPSAPPEVGPTTPPPDASDLLTLDSDGNIIYQEEGPIDRQKEAEAAALTDEPAKRMDAITNRVNRMTYVNQRRREAAERMDPNRIKSEAWNENLTDRFYSALQMFGTDFQIICKMFPPKTRKQIKAKFTREERLDPARVNAALMGKEMKKSMDLEFYARETGRDVAEFTKYEDAEHAERVIREGMKEREAAMHEAIREEDEQEEQRVQAQSLRDKNRKKAAERREARAKEGLLDRDRNGGGRGKGRKKKGAATMGGGGPQEAAEGAAAAAGG</sequence>
<reference evidence="1" key="1">
    <citation type="submission" date="2023-07" db="EMBL/GenBank/DDBJ databases">
        <title>Black Yeasts Isolated from many extreme environments.</title>
        <authorList>
            <person name="Coleine C."/>
            <person name="Stajich J.E."/>
            <person name="Selbmann L."/>
        </authorList>
    </citation>
    <scope>NUCLEOTIDE SEQUENCE</scope>
    <source>
        <strain evidence="1">CCFEE 5714</strain>
    </source>
</reference>